<evidence type="ECO:0000313" key="3">
    <source>
        <dbReference type="EMBL" id="CAL4107293.1"/>
    </source>
</evidence>
<evidence type="ECO:0000259" key="2">
    <source>
        <dbReference type="Pfam" id="PF00755"/>
    </source>
</evidence>
<dbReference type="AlphaFoldDB" id="A0AAV2QY91"/>
<dbReference type="PANTHER" id="PTHR22589:SF112">
    <property type="entry name" value="CHOLINE_CARNITINE ACYLTRANSFERASE DOMAIN-CONTAINING PROTEIN"/>
    <property type="match status" value="1"/>
</dbReference>
<dbReference type="GO" id="GO:0009437">
    <property type="term" value="P:carnitine metabolic process"/>
    <property type="evidence" value="ECO:0007669"/>
    <property type="project" value="TreeGrafter"/>
</dbReference>
<dbReference type="InterPro" id="IPR000542">
    <property type="entry name" value="Carn_acyl_trans"/>
</dbReference>
<feature type="domain" description="Choline/carnitine acyltransferase" evidence="2">
    <location>
        <begin position="3"/>
        <end position="112"/>
    </location>
</feature>
<dbReference type="GO" id="GO:0005739">
    <property type="term" value="C:mitochondrion"/>
    <property type="evidence" value="ECO:0007669"/>
    <property type="project" value="TreeGrafter"/>
</dbReference>
<keyword evidence="4" id="KW-1185">Reference proteome</keyword>
<keyword evidence="1" id="KW-0012">Acyltransferase</keyword>
<gene>
    <name evidence="3" type="ORF">MNOR_LOCUS18531</name>
</gene>
<dbReference type="InterPro" id="IPR042231">
    <property type="entry name" value="Cho/carn_acyl_trans_2"/>
</dbReference>
<evidence type="ECO:0000313" key="4">
    <source>
        <dbReference type="Proteomes" id="UP001497623"/>
    </source>
</evidence>
<dbReference type="SUPFAM" id="SSF52777">
    <property type="entry name" value="CoA-dependent acyltransferases"/>
    <property type="match status" value="1"/>
</dbReference>
<dbReference type="GO" id="GO:0004095">
    <property type="term" value="F:carnitine O-palmitoyltransferase activity"/>
    <property type="evidence" value="ECO:0007669"/>
    <property type="project" value="TreeGrafter"/>
</dbReference>
<feature type="non-terminal residue" evidence="3">
    <location>
        <position position="1"/>
    </location>
</feature>
<dbReference type="Pfam" id="PF00755">
    <property type="entry name" value="Carn_acyltransf"/>
    <property type="match status" value="1"/>
</dbReference>
<evidence type="ECO:0000256" key="1">
    <source>
        <dbReference type="ARBA" id="ARBA00023315"/>
    </source>
</evidence>
<reference evidence="3 4" key="1">
    <citation type="submission" date="2024-05" db="EMBL/GenBank/DDBJ databases">
        <authorList>
            <person name="Wallberg A."/>
        </authorList>
    </citation>
    <scope>NUCLEOTIDE SEQUENCE [LARGE SCALE GENOMIC DNA]</scope>
</reference>
<protein>
    <recommendedName>
        <fullName evidence="2">Choline/carnitine acyltransferase domain-containing protein</fullName>
    </recommendedName>
</protein>
<dbReference type="GO" id="GO:0006631">
    <property type="term" value="P:fatty acid metabolic process"/>
    <property type="evidence" value="ECO:0007669"/>
    <property type="project" value="TreeGrafter"/>
</dbReference>
<accession>A0AAV2QY91</accession>
<dbReference type="EMBL" id="CAXKWB010013311">
    <property type="protein sequence ID" value="CAL4107293.1"/>
    <property type="molecule type" value="Genomic_DNA"/>
</dbReference>
<dbReference type="InterPro" id="IPR039551">
    <property type="entry name" value="Cho/carn_acyl_trans"/>
</dbReference>
<dbReference type="Proteomes" id="UP001497623">
    <property type="component" value="Unassembled WGS sequence"/>
</dbReference>
<name>A0AAV2QY91_MEGNR</name>
<proteinExistence type="predicted"/>
<comment type="caution">
    <text evidence="3">The sequence shown here is derived from an EMBL/GenBank/DDBJ whole genome shotgun (WGS) entry which is preliminary data.</text>
</comment>
<organism evidence="3 4">
    <name type="scientific">Meganyctiphanes norvegica</name>
    <name type="common">Northern krill</name>
    <name type="synonym">Thysanopoda norvegica</name>
    <dbReference type="NCBI Taxonomy" id="48144"/>
    <lineage>
        <taxon>Eukaryota</taxon>
        <taxon>Metazoa</taxon>
        <taxon>Ecdysozoa</taxon>
        <taxon>Arthropoda</taxon>
        <taxon>Crustacea</taxon>
        <taxon>Multicrustacea</taxon>
        <taxon>Malacostraca</taxon>
        <taxon>Eumalacostraca</taxon>
        <taxon>Eucarida</taxon>
        <taxon>Euphausiacea</taxon>
        <taxon>Euphausiidae</taxon>
        <taxon>Meganyctiphanes</taxon>
    </lineage>
</organism>
<sequence>VQGLMYQLWVYDDKNQMLSAGELEKLLQDIIDDANKHKESISETERSIAALTGLPRTDWWKIQSQHFIEGINRDNMDIINKAVCMIVLFDIAPENISEKGKNLLHADGRTIW</sequence>
<keyword evidence="1" id="KW-0808">Transferase</keyword>
<dbReference type="Gene3D" id="3.30.559.70">
    <property type="entry name" value="Choline/Carnitine o-acyltransferase, domain 2"/>
    <property type="match status" value="1"/>
</dbReference>
<dbReference type="PANTHER" id="PTHR22589">
    <property type="entry name" value="CARNITINE O-ACYLTRANSFERASE"/>
    <property type="match status" value="1"/>
</dbReference>